<protein>
    <submittedName>
        <fullName evidence="2">Uu.00g121980.m01.CDS01</fullName>
    </submittedName>
</protein>
<keyword evidence="3" id="KW-1185">Reference proteome</keyword>
<feature type="domain" description="Berberine/berberine-like" evidence="1">
    <location>
        <begin position="41"/>
        <end position="81"/>
    </location>
</feature>
<dbReference type="InterPro" id="IPR012951">
    <property type="entry name" value="BBE"/>
</dbReference>
<dbReference type="Proteomes" id="UP001295740">
    <property type="component" value="Unassembled WGS sequence"/>
</dbReference>
<reference evidence="2" key="1">
    <citation type="submission" date="2023-10" db="EMBL/GenBank/DDBJ databases">
        <authorList>
            <person name="Hackl T."/>
        </authorList>
    </citation>
    <scope>NUCLEOTIDE SEQUENCE</scope>
</reference>
<organism evidence="2 3">
    <name type="scientific">Anthostomella pinea</name>
    <dbReference type="NCBI Taxonomy" id="933095"/>
    <lineage>
        <taxon>Eukaryota</taxon>
        <taxon>Fungi</taxon>
        <taxon>Dikarya</taxon>
        <taxon>Ascomycota</taxon>
        <taxon>Pezizomycotina</taxon>
        <taxon>Sordariomycetes</taxon>
        <taxon>Xylariomycetidae</taxon>
        <taxon>Xylariales</taxon>
        <taxon>Xylariaceae</taxon>
        <taxon>Anthostomella</taxon>
    </lineage>
</organism>
<dbReference type="Gene3D" id="3.30.465.10">
    <property type="match status" value="1"/>
</dbReference>
<dbReference type="InterPro" id="IPR016169">
    <property type="entry name" value="FAD-bd_PCMH_sub2"/>
</dbReference>
<name>A0AAI8VH13_9PEZI</name>
<dbReference type="Pfam" id="PF08031">
    <property type="entry name" value="BBE"/>
    <property type="match status" value="1"/>
</dbReference>
<proteinExistence type="predicted"/>
<evidence type="ECO:0000259" key="1">
    <source>
        <dbReference type="Pfam" id="PF08031"/>
    </source>
</evidence>
<dbReference type="GO" id="GO:0050660">
    <property type="term" value="F:flavin adenine dinucleotide binding"/>
    <property type="evidence" value="ECO:0007669"/>
    <property type="project" value="InterPro"/>
</dbReference>
<accession>A0AAI8VH13</accession>
<dbReference type="EMBL" id="CAUWAG010000007">
    <property type="protein sequence ID" value="CAJ2504804.1"/>
    <property type="molecule type" value="Genomic_DNA"/>
</dbReference>
<evidence type="ECO:0000313" key="2">
    <source>
        <dbReference type="EMBL" id="CAJ2504804.1"/>
    </source>
</evidence>
<dbReference type="GO" id="GO:0016491">
    <property type="term" value="F:oxidoreductase activity"/>
    <property type="evidence" value="ECO:0007669"/>
    <property type="project" value="InterPro"/>
</dbReference>
<comment type="caution">
    <text evidence="2">The sequence shown here is derived from an EMBL/GenBank/DDBJ whole genome shotgun (WGS) entry which is preliminary data.</text>
</comment>
<sequence length="117" mass="13140">MFCSHNKARFLVMTPRYQGALALPSTNSVDDWRAVTPGAGSYFNACDIEEPRWQHAFFGTNYERLLAIKRETGPWGVFYAPTMVCSADWVIAISEGEGFPAQNWRLCSSSMMYATSP</sequence>
<gene>
    <name evidence="2" type="ORF">KHLLAP_LOCUS5272</name>
</gene>
<dbReference type="AlphaFoldDB" id="A0AAI8VH13"/>
<evidence type="ECO:0000313" key="3">
    <source>
        <dbReference type="Proteomes" id="UP001295740"/>
    </source>
</evidence>